<keyword evidence="2" id="KW-1185">Reference proteome</keyword>
<proteinExistence type="predicted"/>
<protein>
    <submittedName>
        <fullName evidence="1">5541_t:CDS:1</fullName>
    </submittedName>
</protein>
<organism evidence="1 2">
    <name type="scientific">Racocetra persica</name>
    <dbReference type="NCBI Taxonomy" id="160502"/>
    <lineage>
        <taxon>Eukaryota</taxon>
        <taxon>Fungi</taxon>
        <taxon>Fungi incertae sedis</taxon>
        <taxon>Mucoromycota</taxon>
        <taxon>Glomeromycotina</taxon>
        <taxon>Glomeromycetes</taxon>
        <taxon>Diversisporales</taxon>
        <taxon>Gigasporaceae</taxon>
        <taxon>Racocetra</taxon>
    </lineage>
</organism>
<feature type="non-terminal residue" evidence="1">
    <location>
        <position position="1"/>
    </location>
</feature>
<gene>
    <name evidence="1" type="ORF">RPERSI_LOCUS19638</name>
</gene>
<dbReference type="EMBL" id="CAJVQC010054139">
    <property type="protein sequence ID" value="CAG8793831.1"/>
    <property type="molecule type" value="Genomic_DNA"/>
</dbReference>
<sequence length="383" mass="43119">PVPDAGLISGRGQYNCSAALPGSKCDPNNMPAIYTVQKGKKYRFRIINMSAYAFFWFSIDQHMLQIIEVDGVTTKASNVSVLPIHIGQRFSVIVEASQKVGNYWIRSDVPEDCVPSPPDTINHNSPFDNNRNITGILQYEGAPNDTLPTSTKVNDDWSRNLYPCRDIDVNLIKPYEEVAPPLKITDQINVTVTLHPDEHNTTKAYINNQSWIPDITNPSIMQIMSENISATQFPINANAYMYDTEGGAVEIVLFSNCHQNLAEHPFHLHGHNFFIIGISANETMPVTSKYNLVDPPLRVIPGNGWAVIRYIINNPGVWAFHCHIEWHVELGMVFQLIEQQEKLKQLKLPDSVAGLCAPGYQNATKPIKRKTRKSIEFTKKRHA</sequence>
<dbReference type="Proteomes" id="UP000789920">
    <property type="component" value="Unassembled WGS sequence"/>
</dbReference>
<feature type="non-terminal residue" evidence="1">
    <location>
        <position position="383"/>
    </location>
</feature>
<name>A0ACA9RHT9_9GLOM</name>
<comment type="caution">
    <text evidence="1">The sequence shown here is derived from an EMBL/GenBank/DDBJ whole genome shotgun (WGS) entry which is preliminary data.</text>
</comment>
<reference evidence="1" key="1">
    <citation type="submission" date="2021-06" db="EMBL/GenBank/DDBJ databases">
        <authorList>
            <person name="Kallberg Y."/>
            <person name="Tangrot J."/>
            <person name="Rosling A."/>
        </authorList>
    </citation>
    <scope>NUCLEOTIDE SEQUENCE</scope>
    <source>
        <strain evidence="1">MA461A</strain>
    </source>
</reference>
<evidence type="ECO:0000313" key="1">
    <source>
        <dbReference type="EMBL" id="CAG8793831.1"/>
    </source>
</evidence>
<evidence type="ECO:0000313" key="2">
    <source>
        <dbReference type="Proteomes" id="UP000789920"/>
    </source>
</evidence>
<accession>A0ACA9RHT9</accession>